<organism evidence="2 3">
    <name type="scientific">Chelonia mydas</name>
    <name type="common">Green sea-turtle</name>
    <name type="synonym">Chelonia agassizi</name>
    <dbReference type="NCBI Taxonomy" id="8469"/>
    <lineage>
        <taxon>Eukaryota</taxon>
        <taxon>Metazoa</taxon>
        <taxon>Chordata</taxon>
        <taxon>Craniata</taxon>
        <taxon>Vertebrata</taxon>
        <taxon>Euteleostomi</taxon>
        <taxon>Archelosauria</taxon>
        <taxon>Testudinata</taxon>
        <taxon>Testudines</taxon>
        <taxon>Cryptodira</taxon>
        <taxon>Durocryptodira</taxon>
        <taxon>Americhelydia</taxon>
        <taxon>Chelonioidea</taxon>
        <taxon>Cheloniidae</taxon>
        <taxon>Chelonia</taxon>
    </lineage>
</organism>
<gene>
    <name evidence="2" type="ORF">UY3_13040</name>
</gene>
<evidence type="ECO:0000313" key="2">
    <source>
        <dbReference type="EMBL" id="EMP29851.1"/>
    </source>
</evidence>
<keyword evidence="3" id="KW-1185">Reference proteome</keyword>
<dbReference type="Proteomes" id="UP000031443">
    <property type="component" value="Unassembled WGS sequence"/>
</dbReference>
<dbReference type="AlphaFoldDB" id="M7AWK9"/>
<feature type="region of interest" description="Disordered" evidence="1">
    <location>
        <begin position="1"/>
        <end position="26"/>
    </location>
</feature>
<feature type="compositionally biased region" description="Pro residues" evidence="1">
    <location>
        <begin position="1"/>
        <end position="10"/>
    </location>
</feature>
<name>M7AWK9_CHEMY</name>
<proteinExistence type="predicted"/>
<accession>M7AWK9</accession>
<protein>
    <submittedName>
        <fullName evidence="2">Uncharacterized protein</fullName>
    </submittedName>
</protein>
<dbReference type="EMBL" id="KB553459">
    <property type="protein sequence ID" value="EMP29851.1"/>
    <property type="molecule type" value="Genomic_DNA"/>
</dbReference>
<sequence length="61" mass="6128">MDLDPVPPEPTQGGLLDPEGEGGTSAPAHVKQLIAVGRGEEALIGGGCRQTGGAGERMRSC</sequence>
<reference evidence="3" key="1">
    <citation type="journal article" date="2013" name="Nat. Genet.">
        <title>The draft genomes of soft-shell turtle and green sea turtle yield insights into the development and evolution of the turtle-specific body plan.</title>
        <authorList>
            <person name="Wang Z."/>
            <person name="Pascual-Anaya J."/>
            <person name="Zadissa A."/>
            <person name="Li W."/>
            <person name="Niimura Y."/>
            <person name="Huang Z."/>
            <person name="Li C."/>
            <person name="White S."/>
            <person name="Xiong Z."/>
            <person name="Fang D."/>
            <person name="Wang B."/>
            <person name="Ming Y."/>
            <person name="Chen Y."/>
            <person name="Zheng Y."/>
            <person name="Kuraku S."/>
            <person name="Pignatelli M."/>
            <person name="Herrero J."/>
            <person name="Beal K."/>
            <person name="Nozawa M."/>
            <person name="Li Q."/>
            <person name="Wang J."/>
            <person name="Zhang H."/>
            <person name="Yu L."/>
            <person name="Shigenobu S."/>
            <person name="Wang J."/>
            <person name="Liu J."/>
            <person name="Flicek P."/>
            <person name="Searle S."/>
            <person name="Wang J."/>
            <person name="Kuratani S."/>
            <person name="Yin Y."/>
            <person name="Aken B."/>
            <person name="Zhang G."/>
            <person name="Irie N."/>
        </authorList>
    </citation>
    <scope>NUCLEOTIDE SEQUENCE [LARGE SCALE GENOMIC DNA]</scope>
</reference>
<evidence type="ECO:0000256" key="1">
    <source>
        <dbReference type="SAM" id="MobiDB-lite"/>
    </source>
</evidence>
<evidence type="ECO:0000313" key="3">
    <source>
        <dbReference type="Proteomes" id="UP000031443"/>
    </source>
</evidence>